<evidence type="ECO:0000313" key="1">
    <source>
        <dbReference type="EMBL" id="CAG8777422.1"/>
    </source>
</evidence>
<organism evidence="1 2">
    <name type="scientific">Dentiscutata heterogama</name>
    <dbReference type="NCBI Taxonomy" id="1316150"/>
    <lineage>
        <taxon>Eukaryota</taxon>
        <taxon>Fungi</taxon>
        <taxon>Fungi incertae sedis</taxon>
        <taxon>Mucoromycota</taxon>
        <taxon>Glomeromycotina</taxon>
        <taxon>Glomeromycetes</taxon>
        <taxon>Diversisporales</taxon>
        <taxon>Gigasporaceae</taxon>
        <taxon>Dentiscutata</taxon>
    </lineage>
</organism>
<reference evidence="1" key="1">
    <citation type="submission" date="2021-06" db="EMBL/GenBank/DDBJ databases">
        <authorList>
            <person name="Kallberg Y."/>
            <person name="Tangrot J."/>
            <person name="Rosling A."/>
        </authorList>
    </citation>
    <scope>NUCLEOTIDE SEQUENCE</scope>
    <source>
        <strain evidence="1">IL203A</strain>
    </source>
</reference>
<proteinExistence type="predicted"/>
<feature type="non-terminal residue" evidence="1">
    <location>
        <position position="55"/>
    </location>
</feature>
<sequence>DKVHSDSLKSKIEFLKVEAYQRSGRAIIIARSNDFSVDCLRLSLFEDEVEITELE</sequence>
<dbReference type="Proteomes" id="UP000789702">
    <property type="component" value="Unassembled WGS sequence"/>
</dbReference>
<evidence type="ECO:0000313" key="2">
    <source>
        <dbReference type="Proteomes" id="UP000789702"/>
    </source>
</evidence>
<keyword evidence="2" id="KW-1185">Reference proteome</keyword>
<protein>
    <submittedName>
        <fullName evidence="1">6181_t:CDS:1</fullName>
    </submittedName>
</protein>
<dbReference type="EMBL" id="CAJVPU010060703">
    <property type="protein sequence ID" value="CAG8777422.1"/>
    <property type="molecule type" value="Genomic_DNA"/>
</dbReference>
<gene>
    <name evidence="1" type="ORF">DHETER_LOCUS16201</name>
</gene>
<accession>A0ACA9R510</accession>
<name>A0ACA9R510_9GLOM</name>
<feature type="non-terminal residue" evidence="1">
    <location>
        <position position="1"/>
    </location>
</feature>
<comment type="caution">
    <text evidence="1">The sequence shown here is derived from an EMBL/GenBank/DDBJ whole genome shotgun (WGS) entry which is preliminary data.</text>
</comment>